<accession>A0A8H6ME63</accession>
<protein>
    <submittedName>
        <fullName evidence="1">Uncharacterized protein</fullName>
    </submittedName>
</protein>
<proteinExistence type="predicted"/>
<name>A0A8H6ME63_9AGAR</name>
<evidence type="ECO:0000313" key="1">
    <source>
        <dbReference type="EMBL" id="KAF6765275.1"/>
    </source>
</evidence>
<dbReference type="PANTHER" id="PTHR28037">
    <property type="entry name" value="ALCOHOL O-ACETYLTRANSFERASE 1-RELATED"/>
    <property type="match status" value="1"/>
</dbReference>
<gene>
    <name evidence="1" type="ORF">DFP72DRAFT_955153</name>
</gene>
<dbReference type="Gene3D" id="3.30.559.10">
    <property type="entry name" value="Chloramphenicol acetyltransferase-like domain"/>
    <property type="match status" value="1"/>
</dbReference>
<reference evidence="1 2" key="1">
    <citation type="submission" date="2020-07" db="EMBL/GenBank/DDBJ databases">
        <title>Comparative genomics of pyrophilous fungi reveals a link between fire events and developmental genes.</title>
        <authorList>
            <consortium name="DOE Joint Genome Institute"/>
            <person name="Steindorff A.S."/>
            <person name="Carver A."/>
            <person name="Calhoun S."/>
            <person name="Stillman K."/>
            <person name="Liu H."/>
            <person name="Lipzen A."/>
            <person name="Pangilinan J."/>
            <person name="Labutti K."/>
            <person name="Bruns T.D."/>
            <person name="Grigoriev I.V."/>
        </authorList>
    </citation>
    <scope>NUCLEOTIDE SEQUENCE [LARGE SCALE GENOMIC DNA]</scope>
    <source>
        <strain evidence="1 2">CBS 144469</strain>
    </source>
</reference>
<dbReference type="Proteomes" id="UP000521943">
    <property type="component" value="Unassembled WGS sequence"/>
</dbReference>
<dbReference type="EMBL" id="JACGCI010000003">
    <property type="protein sequence ID" value="KAF6765275.1"/>
    <property type="molecule type" value="Genomic_DNA"/>
</dbReference>
<dbReference type="InterPro" id="IPR023213">
    <property type="entry name" value="CAT-like_dom_sf"/>
</dbReference>
<dbReference type="PANTHER" id="PTHR28037:SF1">
    <property type="entry name" value="ALCOHOL O-ACETYLTRANSFERASE 1-RELATED"/>
    <property type="match status" value="1"/>
</dbReference>
<dbReference type="Gene3D" id="3.30.559.30">
    <property type="entry name" value="Nonribosomal peptide synthetase, condensation domain"/>
    <property type="match status" value="1"/>
</dbReference>
<dbReference type="OrthoDB" id="3264185at2759"/>
<dbReference type="InterPro" id="IPR052058">
    <property type="entry name" value="Alcohol_O-acetyltransferase"/>
</dbReference>
<organism evidence="1 2">
    <name type="scientific">Ephemerocybe angulata</name>
    <dbReference type="NCBI Taxonomy" id="980116"/>
    <lineage>
        <taxon>Eukaryota</taxon>
        <taxon>Fungi</taxon>
        <taxon>Dikarya</taxon>
        <taxon>Basidiomycota</taxon>
        <taxon>Agaricomycotina</taxon>
        <taxon>Agaricomycetes</taxon>
        <taxon>Agaricomycetidae</taxon>
        <taxon>Agaricales</taxon>
        <taxon>Agaricineae</taxon>
        <taxon>Psathyrellaceae</taxon>
        <taxon>Ephemerocybe</taxon>
    </lineage>
</organism>
<evidence type="ECO:0000313" key="2">
    <source>
        <dbReference type="Proteomes" id="UP000521943"/>
    </source>
</evidence>
<sequence length="542" mass="60734">MASWTQVHSHNGFGTSFERPLGSTELGFYWDSVFRRTADIIRAADVEIEATSIERVLAPATLTRAWTTLKRRYPLMGARIEERSNDEVVFIVEPVTLSTINSSEELLVQEISGGQEVEEVVDRLHNGQSPLSNSLLTCIRILRRKDRPNLVHILIHSAHCIADEIAHNTILRELLQILANPALSTIETSDDAPLRERLGVSASTDGLYPFQPGSARSRWRKAISWVILSRRRAGMKGGHSLPRKVTTNTNFTPAHSRVISSTFSLEDTAKILEACRNEKLTVGSVLPAVAQVAMARVMARRYLQGKMSQKEWDFRKVEPMINAGPLNLRPFLKSAWYESGGATNASLAIGFYFYQLPFMSLGSAASLLPGSDLPGHLDMLSKSRFFYRCQRMKQSIAEYVRHPLFCEMNTVFLPARLQRLKGIALDWRSGKVAEIGAPLLSPEDEADEAFIINHGGATLGNLDSVLPHEYSHPGDSNDNGPALKLLQVRSFLHCRPAELYLGASTFRHKLKFHIFWDGHAYEDDVVKDWLKELIDSTLVYLT</sequence>
<dbReference type="AlphaFoldDB" id="A0A8H6ME63"/>
<dbReference type="SUPFAM" id="SSF52777">
    <property type="entry name" value="CoA-dependent acyltransferases"/>
    <property type="match status" value="1"/>
</dbReference>
<keyword evidence="2" id="KW-1185">Reference proteome</keyword>
<comment type="caution">
    <text evidence="1">The sequence shown here is derived from an EMBL/GenBank/DDBJ whole genome shotgun (WGS) entry which is preliminary data.</text>
</comment>